<dbReference type="PANTHER" id="PTHR33495">
    <property type="entry name" value="ANTI-SIGMA FACTOR ANTAGONIST TM_1081-RELATED-RELATED"/>
    <property type="match status" value="1"/>
</dbReference>
<comment type="caution">
    <text evidence="2">The sequence shown here is derived from an EMBL/GenBank/DDBJ whole genome shotgun (WGS) entry which is preliminary data.</text>
</comment>
<dbReference type="CDD" id="cd07043">
    <property type="entry name" value="STAS_anti-anti-sigma_factors"/>
    <property type="match status" value="1"/>
</dbReference>
<accession>A0A2V3Y910</accession>
<gene>
    <name evidence="2" type="ORF">DFR60_10332</name>
</gene>
<dbReference type="RefSeq" id="WP_110322110.1">
    <property type="nucleotide sequence ID" value="NZ_QJKD01000003.1"/>
</dbReference>
<dbReference type="Proteomes" id="UP000248057">
    <property type="component" value="Unassembled WGS sequence"/>
</dbReference>
<dbReference type="Pfam" id="PF01740">
    <property type="entry name" value="STAS"/>
    <property type="match status" value="1"/>
</dbReference>
<dbReference type="SUPFAM" id="SSF52091">
    <property type="entry name" value="SpoIIaa-like"/>
    <property type="match status" value="1"/>
</dbReference>
<dbReference type="EMBL" id="QJKD01000003">
    <property type="protein sequence ID" value="PXX54982.1"/>
    <property type="molecule type" value="Genomic_DNA"/>
</dbReference>
<reference evidence="2 3" key="1">
    <citation type="submission" date="2018-05" db="EMBL/GenBank/DDBJ databases">
        <title>Genomic Encyclopedia of Type Strains, Phase IV (KMG-IV): sequencing the most valuable type-strain genomes for metagenomic binning, comparative biology and taxonomic classification.</title>
        <authorList>
            <person name="Goeker M."/>
        </authorList>
    </citation>
    <scope>NUCLEOTIDE SEQUENCE [LARGE SCALE GENOMIC DNA]</scope>
    <source>
        <strain evidence="2 3">DSM 24995</strain>
    </source>
</reference>
<dbReference type="InterPro" id="IPR036513">
    <property type="entry name" value="STAS_dom_sf"/>
</dbReference>
<dbReference type="PANTHER" id="PTHR33495:SF2">
    <property type="entry name" value="ANTI-SIGMA FACTOR ANTAGONIST TM_1081-RELATED"/>
    <property type="match status" value="1"/>
</dbReference>
<feature type="domain" description="STAS" evidence="1">
    <location>
        <begin position="1"/>
        <end position="90"/>
    </location>
</feature>
<name>A0A2V3Y910_9FIRM</name>
<dbReference type="InterPro" id="IPR002645">
    <property type="entry name" value="STAS_dom"/>
</dbReference>
<proteinExistence type="predicted"/>
<evidence type="ECO:0000259" key="1">
    <source>
        <dbReference type="PROSITE" id="PS50801"/>
    </source>
</evidence>
<dbReference type="AlphaFoldDB" id="A0A2V3Y910"/>
<evidence type="ECO:0000313" key="3">
    <source>
        <dbReference type="Proteomes" id="UP000248057"/>
    </source>
</evidence>
<organism evidence="2 3">
    <name type="scientific">Hungatella effluvii</name>
    <dbReference type="NCBI Taxonomy" id="1096246"/>
    <lineage>
        <taxon>Bacteria</taxon>
        <taxon>Bacillati</taxon>
        <taxon>Bacillota</taxon>
        <taxon>Clostridia</taxon>
        <taxon>Lachnospirales</taxon>
        <taxon>Lachnospiraceae</taxon>
        <taxon>Hungatella</taxon>
    </lineage>
</organism>
<protein>
    <submittedName>
        <fullName evidence="2">Anti-sigma B factor antagonist/stage II sporulation protein AA (Anti-sigma F factor antagonist)</fullName>
    </submittedName>
</protein>
<dbReference type="PROSITE" id="PS50801">
    <property type="entry name" value="STAS"/>
    <property type="match status" value="1"/>
</dbReference>
<evidence type="ECO:0000313" key="2">
    <source>
        <dbReference type="EMBL" id="PXX54982.1"/>
    </source>
</evidence>
<dbReference type="Gene3D" id="3.30.750.24">
    <property type="entry name" value="STAS domain"/>
    <property type="match status" value="1"/>
</dbReference>
<sequence>MTELKTAVKISMAQAGELDAELKALLETDEETITINMEDTTYISSVGLRALASAQKKANQTGKELLFTGVRPQILEIFEVTGFAGVFYIV</sequence>
<keyword evidence="3" id="KW-1185">Reference proteome</keyword>
<dbReference type="GO" id="GO:0043856">
    <property type="term" value="F:anti-sigma factor antagonist activity"/>
    <property type="evidence" value="ECO:0007669"/>
    <property type="project" value="TreeGrafter"/>
</dbReference>
<dbReference type="GeneID" id="86060548"/>